<evidence type="ECO:0000313" key="2">
    <source>
        <dbReference type="Proteomes" id="UP000240934"/>
    </source>
</evidence>
<accession>A0A2H4YF71</accession>
<keyword evidence="2" id="KW-1185">Reference proteome</keyword>
<name>A0A2H4YF71_9CAUD</name>
<gene>
    <name evidence="1" type="ORF">Ah1_00083</name>
</gene>
<sequence>MLAQISAIKTVQYINLDLSNQNDMEVHMKNGKVFIVSQREDEDYGTVYSVNDKIGVGMESVTFSDIVGYIKAEA</sequence>
<evidence type="ECO:0000313" key="1">
    <source>
        <dbReference type="EMBL" id="AUE22624.1"/>
    </source>
</evidence>
<organism evidence="1 2">
    <name type="scientific">Aeromonas phage Ah1</name>
    <dbReference type="NCBI Taxonomy" id="2053701"/>
    <lineage>
        <taxon>Viruses</taxon>
        <taxon>Duplodnaviria</taxon>
        <taxon>Heunggongvirae</taxon>
        <taxon>Uroviricota</taxon>
        <taxon>Caudoviricetes</taxon>
        <taxon>Pantevenvirales</taxon>
        <taxon>Straboviridae</taxon>
        <taxon>Cinqassovirus</taxon>
        <taxon>Cinqassovirus ah1</taxon>
    </lineage>
</organism>
<reference evidence="1 2" key="1">
    <citation type="submission" date="2017-10" db="EMBL/GenBank/DDBJ databases">
        <title>Antibacterial composition for extension of chilled fish shelf life and decreasing of risk of food-borne infections, bacteriophage strains for its preparation.</title>
        <authorList>
            <person name="Zulkarneev E.R."/>
            <person name="Aleshkin A.V."/>
            <person name="Rubalsky O.V."/>
            <person name="Kiseleva I.A."/>
            <person name="Rubalskii E.O."/>
            <person name="Lebedev S.N."/>
        </authorList>
    </citation>
    <scope>NUCLEOTIDE SEQUENCE [LARGE SCALE GENOMIC DNA]</scope>
</reference>
<dbReference type="Proteomes" id="UP000240934">
    <property type="component" value="Segment"/>
</dbReference>
<proteinExistence type="predicted"/>
<protein>
    <submittedName>
        <fullName evidence="1">Uncharacterized protein</fullName>
    </submittedName>
</protein>
<dbReference type="EMBL" id="MG250483">
    <property type="protein sequence ID" value="AUE22624.1"/>
    <property type="molecule type" value="Genomic_DNA"/>
</dbReference>